<name>A0A1W6YW76_9BORD</name>
<dbReference type="Gene3D" id="1.10.1040.10">
    <property type="entry name" value="N-(1-d-carboxylethyl)-l-norvaline Dehydrogenase, domain 2"/>
    <property type="match status" value="1"/>
</dbReference>
<evidence type="ECO:0000259" key="4">
    <source>
        <dbReference type="Pfam" id="PF08125"/>
    </source>
</evidence>
<evidence type="ECO:0000313" key="5">
    <source>
        <dbReference type="EMBL" id="ARP85330.1"/>
    </source>
</evidence>
<dbReference type="PROSITE" id="PS00974">
    <property type="entry name" value="MANNITOL_DHGENASE"/>
    <property type="match status" value="1"/>
</dbReference>
<dbReference type="AlphaFoldDB" id="A0A1W6YW76"/>
<dbReference type="InterPro" id="IPR013118">
    <property type="entry name" value="Mannitol_DH_C"/>
</dbReference>
<protein>
    <recommendedName>
        <fullName evidence="7">Mannitol dehydrogenase</fullName>
    </recommendedName>
</protein>
<reference evidence="5 6" key="1">
    <citation type="submission" date="2017-05" db="EMBL/GenBank/DDBJ databases">
        <title>Complete and WGS of Bordetella genogroups.</title>
        <authorList>
            <person name="Spilker T."/>
            <person name="LiPuma J."/>
        </authorList>
    </citation>
    <scope>NUCLEOTIDE SEQUENCE [LARGE SCALE GENOMIC DNA]</scope>
    <source>
        <strain evidence="5 6">AU17164</strain>
    </source>
</reference>
<dbReference type="SUPFAM" id="SSF48179">
    <property type="entry name" value="6-phosphogluconate dehydrogenase C-terminal domain-like"/>
    <property type="match status" value="1"/>
</dbReference>
<dbReference type="PANTHER" id="PTHR43362">
    <property type="entry name" value="MANNITOL DEHYDROGENASE DSF1-RELATED"/>
    <property type="match status" value="1"/>
</dbReference>
<keyword evidence="1" id="KW-0560">Oxidoreductase</keyword>
<dbReference type="PRINTS" id="PR00084">
    <property type="entry name" value="MTLDHDRGNASE"/>
</dbReference>
<dbReference type="PANTHER" id="PTHR43362:SF1">
    <property type="entry name" value="MANNITOL DEHYDROGENASE 2-RELATED"/>
    <property type="match status" value="1"/>
</dbReference>
<dbReference type="Gene3D" id="3.40.50.720">
    <property type="entry name" value="NAD(P)-binding Rossmann-like Domain"/>
    <property type="match status" value="1"/>
</dbReference>
<dbReference type="GO" id="GO:0016616">
    <property type="term" value="F:oxidoreductase activity, acting on the CH-OH group of donors, NAD or NADP as acceptor"/>
    <property type="evidence" value="ECO:0007669"/>
    <property type="project" value="TreeGrafter"/>
</dbReference>
<dbReference type="InterPro" id="IPR013328">
    <property type="entry name" value="6PGD_dom2"/>
</dbReference>
<dbReference type="InterPro" id="IPR036291">
    <property type="entry name" value="NAD(P)-bd_dom_sf"/>
</dbReference>
<dbReference type="GO" id="GO:0019594">
    <property type="term" value="P:mannitol metabolic process"/>
    <property type="evidence" value="ECO:0007669"/>
    <property type="project" value="InterPro"/>
</dbReference>
<dbReference type="InterPro" id="IPR023027">
    <property type="entry name" value="Mannitol_DH_CS"/>
</dbReference>
<gene>
    <name evidence="5" type="ORF">CAL13_03185</name>
</gene>
<dbReference type="Pfam" id="PF08125">
    <property type="entry name" value="Mannitol_dh_C"/>
    <property type="match status" value="1"/>
</dbReference>
<sequence length="520" mass="55543">MPTADVLPDADDRALAPSAPTRLCLDTLSALPSAIARPNFDVRRLRPGILHLGCGAFHRAHQALMTQHAIHAECPRPGMPPPAWGIVAASLRRRGTLQSLRRQDGLYSVIARGADATAVDVVGTVRATLYGPEDMAALLAWLGDPALRIVTLTITPAGYCTSAKTGRLDEQHPDIAQDLRDGSHRTAISLLVRGLALRRAMGLAPPVVLSCDNVPRNGGLLRQACIDYAALRSDAMAQWLARQVQFPCTMVDRIVPAATAGDDPDAVRRLGMADGASVCAEPFLQWVIERFDGPRPMWEAAGAEFVQDVSPWEASKLRLLNGGHLLVAYLGLLAGYDTVQRAMADPLLARLALRFMLEEQMPTLPPSNHDIRAYAGQLIARWRNPAIAHRLDRVGRDSAAKLPGRLVASLRDNLRDGRAAPCTLLAIAAWMRCAAGLVPARSGSALAPEPGLAVAARTAAASGAAQPKTIVDAFLDLSGVFDDTLRMNTALRAALVDAMTRLQHGGVRGAMARCLAEGSQ</sequence>
<dbReference type="InterPro" id="IPR013131">
    <property type="entry name" value="Mannitol_DH_N"/>
</dbReference>
<keyword evidence="6" id="KW-1185">Reference proteome</keyword>
<organism evidence="5 6">
    <name type="scientific">Bordetella genomosp. 9</name>
    <dbReference type="NCBI Taxonomy" id="1416803"/>
    <lineage>
        <taxon>Bacteria</taxon>
        <taxon>Pseudomonadati</taxon>
        <taxon>Pseudomonadota</taxon>
        <taxon>Betaproteobacteria</taxon>
        <taxon>Burkholderiales</taxon>
        <taxon>Alcaligenaceae</taxon>
        <taxon>Bordetella</taxon>
    </lineage>
</organism>
<dbReference type="InterPro" id="IPR050988">
    <property type="entry name" value="Mannitol_DH/Oxidoreductase"/>
</dbReference>
<evidence type="ECO:0000259" key="3">
    <source>
        <dbReference type="Pfam" id="PF01232"/>
    </source>
</evidence>
<evidence type="ECO:0000256" key="2">
    <source>
        <dbReference type="ARBA" id="ARBA00023027"/>
    </source>
</evidence>
<dbReference type="EMBL" id="CP021109">
    <property type="protein sequence ID" value="ARP85330.1"/>
    <property type="molecule type" value="Genomic_DNA"/>
</dbReference>
<dbReference type="Proteomes" id="UP000194139">
    <property type="component" value="Chromosome"/>
</dbReference>
<evidence type="ECO:0000256" key="1">
    <source>
        <dbReference type="ARBA" id="ARBA00023002"/>
    </source>
</evidence>
<dbReference type="RefSeq" id="WP_086071495.1">
    <property type="nucleotide sequence ID" value="NZ_CP021109.1"/>
</dbReference>
<dbReference type="SUPFAM" id="SSF51735">
    <property type="entry name" value="NAD(P)-binding Rossmann-fold domains"/>
    <property type="match status" value="1"/>
</dbReference>
<evidence type="ECO:0008006" key="7">
    <source>
        <dbReference type="Google" id="ProtNLM"/>
    </source>
</evidence>
<evidence type="ECO:0000313" key="6">
    <source>
        <dbReference type="Proteomes" id="UP000194139"/>
    </source>
</evidence>
<accession>A0A1W6YW76</accession>
<dbReference type="Pfam" id="PF01232">
    <property type="entry name" value="Mannitol_dh"/>
    <property type="match status" value="1"/>
</dbReference>
<dbReference type="InterPro" id="IPR008927">
    <property type="entry name" value="6-PGluconate_DH-like_C_sf"/>
</dbReference>
<dbReference type="InterPro" id="IPR000669">
    <property type="entry name" value="Mannitol_DH"/>
</dbReference>
<feature type="domain" description="Mannitol dehydrogenase N-terminal" evidence="3">
    <location>
        <begin position="48"/>
        <end position="299"/>
    </location>
</feature>
<feature type="domain" description="Mannitol dehydrogenase C-terminal" evidence="4">
    <location>
        <begin position="308"/>
        <end position="502"/>
    </location>
</feature>
<keyword evidence="2" id="KW-0520">NAD</keyword>
<proteinExistence type="predicted"/>